<evidence type="ECO:0000256" key="1">
    <source>
        <dbReference type="SAM" id="Phobius"/>
    </source>
</evidence>
<dbReference type="GeneID" id="98307934"/>
<accession>A0A0R1V6H2</accession>
<protein>
    <submittedName>
        <fullName evidence="2">Uncharacterized protein</fullName>
    </submittedName>
</protein>
<gene>
    <name evidence="2" type="ORF">FD50_GL000497</name>
</gene>
<proteinExistence type="predicted"/>
<evidence type="ECO:0000313" key="3">
    <source>
        <dbReference type="Proteomes" id="UP000051166"/>
    </source>
</evidence>
<keyword evidence="1" id="KW-0472">Membrane</keyword>
<keyword evidence="1" id="KW-1133">Transmembrane helix</keyword>
<name>A0A0R1V6H2_9LACO</name>
<keyword evidence="3" id="KW-1185">Reference proteome</keyword>
<evidence type="ECO:0000313" key="2">
    <source>
        <dbReference type="EMBL" id="KRL98690.1"/>
    </source>
</evidence>
<dbReference type="RefSeq" id="WP_056960659.1">
    <property type="nucleotide sequence ID" value="NZ_AZFQ01000036.1"/>
</dbReference>
<dbReference type="EMBL" id="AZFQ01000036">
    <property type="protein sequence ID" value="KRL98690.1"/>
    <property type="molecule type" value="Genomic_DNA"/>
</dbReference>
<dbReference type="STRING" id="1423801.FD50_GL000497"/>
<dbReference type="PATRIC" id="fig|1423801.4.peg.506"/>
<comment type="caution">
    <text evidence="2">The sequence shown here is derived from an EMBL/GenBank/DDBJ whole genome shotgun (WGS) entry which is preliminary data.</text>
</comment>
<dbReference type="AlphaFoldDB" id="A0A0R1V6H2"/>
<dbReference type="Proteomes" id="UP000051166">
    <property type="component" value="Unassembled WGS sequence"/>
</dbReference>
<sequence>MDFTYNILLLICVKLSIIEGILALTAISKKIGDFLKNTNELDTLKLDDLETQNLFSEMFSKKDKKYTKIEAYFRGKFVQDNTGLVAYTYNPNPRKGFQGNFGQRKVLEYSLKKYDINVPFPLPVENITATSLGNEFIDHLKEEIFNVDFNYILSLFSEDNILRYKDNGKIPLFNYQEPLIINNEGFKKIIVVDNVEVKDYWRIFGKPLEDIKFRVSEGIMGPYLIDIDFENAFRIVRKSNLVIIKNATSANVIYLLDFVSCNENSIKFVKFD</sequence>
<keyword evidence="1" id="KW-0812">Transmembrane</keyword>
<reference evidence="2 3" key="1">
    <citation type="journal article" date="2015" name="Genome Announc.">
        <title>Expanding the biotechnology potential of lactobacilli through comparative genomics of 213 strains and associated genera.</title>
        <authorList>
            <person name="Sun Z."/>
            <person name="Harris H.M."/>
            <person name="McCann A."/>
            <person name="Guo C."/>
            <person name="Argimon S."/>
            <person name="Zhang W."/>
            <person name="Yang X."/>
            <person name="Jeffery I.B."/>
            <person name="Cooney J.C."/>
            <person name="Kagawa T.F."/>
            <person name="Liu W."/>
            <person name="Song Y."/>
            <person name="Salvetti E."/>
            <person name="Wrobel A."/>
            <person name="Rasinkangas P."/>
            <person name="Parkhill J."/>
            <person name="Rea M.C."/>
            <person name="O'Sullivan O."/>
            <person name="Ritari J."/>
            <person name="Douillard F.P."/>
            <person name="Paul Ross R."/>
            <person name="Yang R."/>
            <person name="Briner A.E."/>
            <person name="Felis G.E."/>
            <person name="de Vos W.M."/>
            <person name="Barrangou R."/>
            <person name="Klaenhammer T.R."/>
            <person name="Caufield P.W."/>
            <person name="Cui Y."/>
            <person name="Zhang H."/>
            <person name="O'Toole P.W."/>
        </authorList>
    </citation>
    <scope>NUCLEOTIDE SEQUENCE [LARGE SCALE GENOMIC DNA]</scope>
    <source>
        <strain evidence="2 3">DSM 16230</strain>
    </source>
</reference>
<feature type="transmembrane region" description="Helical" evidence="1">
    <location>
        <begin position="6"/>
        <end position="27"/>
    </location>
</feature>
<organism evidence="2 3">
    <name type="scientific">Liquorilactobacillus satsumensis DSM 16230 = JCM 12392</name>
    <dbReference type="NCBI Taxonomy" id="1423801"/>
    <lineage>
        <taxon>Bacteria</taxon>
        <taxon>Bacillati</taxon>
        <taxon>Bacillota</taxon>
        <taxon>Bacilli</taxon>
        <taxon>Lactobacillales</taxon>
        <taxon>Lactobacillaceae</taxon>
        <taxon>Liquorilactobacillus</taxon>
    </lineage>
</organism>